<dbReference type="RefSeq" id="WP_204909626.1">
    <property type="nucleotide sequence ID" value="NZ_JACJLV010000046.1"/>
</dbReference>
<name>A0A939BCH1_9CLOT</name>
<accession>A0A939BCH1</accession>
<feature type="transmembrane region" description="Helical" evidence="1">
    <location>
        <begin position="5"/>
        <end position="25"/>
    </location>
</feature>
<dbReference type="AlphaFoldDB" id="A0A939BCH1"/>
<gene>
    <name evidence="2" type="ORF">H6A13_11100</name>
</gene>
<feature type="transmembrane region" description="Helical" evidence="1">
    <location>
        <begin position="58"/>
        <end position="78"/>
    </location>
</feature>
<keyword evidence="1" id="KW-1133">Transmembrane helix</keyword>
<protein>
    <submittedName>
        <fullName evidence="2">Uncharacterized protein</fullName>
    </submittedName>
</protein>
<feature type="transmembrane region" description="Helical" evidence="1">
    <location>
        <begin position="31"/>
        <end position="51"/>
    </location>
</feature>
<evidence type="ECO:0000313" key="3">
    <source>
        <dbReference type="Proteomes" id="UP000713880"/>
    </source>
</evidence>
<dbReference type="EMBL" id="JACJLV010000046">
    <property type="protein sequence ID" value="MBM6827634.1"/>
    <property type="molecule type" value="Genomic_DNA"/>
</dbReference>
<reference evidence="2" key="2">
    <citation type="journal article" date="2021" name="Sci. Rep.">
        <title>The distribution of antibiotic resistance genes in chicken gut microbiota commensals.</title>
        <authorList>
            <person name="Juricova H."/>
            <person name="Matiasovicova J."/>
            <person name="Kubasova T."/>
            <person name="Cejkova D."/>
            <person name="Rychlik I."/>
        </authorList>
    </citation>
    <scope>NUCLEOTIDE SEQUENCE</scope>
    <source>
        <strain evidence="2">An420c</strain>
    </source>
</reference>
<feature type="transmembrane region" description="Helical" evidence="1">
    <location>
        <begin position="84"/>
        <end position="105"/>
    </location>
</feature>
<keyword evidence="1" id="KW-0812">Transmembrane</keyword>
<keyword evidence="1" id="KW-0472">Membrane</keyword>
<dbReference type="Proteomes" id="UP000713880">
    <property type="component" value="Unassembled WGS sequence"/>
</dbReference>
<proteinExistence type="predicted"/>
<evidence type="ECO:0000256" key="1">
    <source>
        <dbReference type="SAM" id="Phobius"/>
    </source>
</evidence>
<evidence type="ECO:0000313" key="2">
    <source>
        <dbReference type="EMBL" id="MBM6827634.1"/>
    </source>
</evidence>
<sequence>MKRYIAEIVIFCIQLFMFYISPLFAGPTDGMGMVVLILFATLILSILLGSISKNRIKYVYPAAVAAAFLPSAFLHYNGTAFVQAVWYFVIAAVGMLLGTIIFKALHRKS</sequence>
<reference evidence="2" key="1">
    <citation type="submission" date="2020-08" db="EMBL/GenBank/DDBJ databases">
        <authorList>
            <person name="Cejkova D."/>
            <person name="Kubasova T."/>
            <person name="Jahodarova E."/>
            <person name="Rychlik I."/>
        </authorList>
    </citation>
    <scope>NUCLEOTIDE SEQUENCE</scope>
    <source>
        <strain evidence="2">An420c</strain>
    </source>
</reference>
<keyword evidence="3" id="KW-1185">Reference proteome</keyword>
<comment type="caution">
    <text evidence="2">The sequence shown here is derived from an EMBL/GenBank/DDBJ whole genome shotgun (WGS) entry which is preliminary data.</text>
</comment>
<organism evidence="2 3">
    <name type="scientific">Mordavella massiliensis</name>
    <dbReference type="NCBI Taxonomy" id="1871024"/>
    <lineage>
        <taxon>Bacteria</taxon>
        <taxon>Bacillati</taxon>
        <taxon>Bacillota</taxon>
        <taxon>Clostridia</taxon>
        <taxon>Eubacteriales</taxon>
        <taxon>Clostridiaceae</taxon>
        <taxon>Mordavella</taxon>
    </lineage>
</organism>